<reference evidence="1" key="1">
    <citation type="submission" date="2020-02" db="EMBL/GenBank/DDBJ databases">
        <authorList>
            <person name="Meier V. D."/>
        </authorList>
    </citation>
    <scope>NUCLEOTIDE SEQUENCE</scope>
    <source>
        <strain evidence="1">AVDCRST_MAG93</strain>
    </source>
</reference>
<accession>A0A6J4K178</accession>
<proteinExistence type="predicted"/>
<sequence length="78" mass="8777">MVGPIIRTRRITPCGGVADKYQEPKLNYLGAICIRLKGVYLLANALYEHVITRIDLGFCLQLCTVGLELRLNPRLDSF</sequence>
<protein>
    <submittedName>
        <fullName evidence="1">Uncharacterized protein</fullName>
    </submittedName>
</protein>
<name>A0A6J4K178_9CHLR</name>
<evidence type="ECO:0000313" key="1">
    <source>
        <dbReference type="EMBL" id="CAA9292988.1"/>
    </source>
</evidence>
<gene>
    <name evidence="1" type="ORF">AVDCRST_MAG93-4041</name>
</gene>
<organism evidence="1">
    <name type="scientific">uncultured Chloroflexia bacterium</name>
    <dbReference type="NCBI Taxonomy" id="1672391"/>
    <lineage>
        <taxon>Bacteria</taxon>
        <taxon>Bacillati</taxon>
        <taxon>Chloroflexota</taxon>
        <taxon>Chloroflexia</taxon>
        <taxon>environmental samples</taxon>
    </lineage>
</organism>
<dbReference type="AlphaFoldDB" id="A0A6J4K178"/>
<dbReference type="EMBL" id="CADCTR010001371">
    <property type="protein sequence ID" value="CAA9292988.1"/>
    <property type="molecule type" value="Genomic_DNA"/>
</dbReference>